<comment type="caution">
    <text evidence="2">The sequence shown here is derived from an EMBL/GenBank/DDBJ whole genome shotgun (WGS) entry which is preliminary data.</text>
</comment>
<dbReference type="EMBL" id="BMAT01004314">
    <property type="protein sequence ID" value="GFR71757.1"/>
    <property type="molecule type" value="Genomic_DNA"/>
</dbReference>
<gene>
    <name evidence="2" type="ORF">ElyMa_002101400</name>
</gene>
<sequence length="84" mass="8505">MDTEVISGKVKPDVICAVLVGSDVIFVRVVNRGVIICENAGDPDTTSGPADDPIDTSKKEDAADNSTGTVVGPETAGVKSADSS</sequence>
<evidence type="ECO:0000313" key="2">
    <source>
        <dbReference type="EMBL" id="GFR71757.1"/>
    </source>
</evidence>
<evidence type="ECO:0000313" key="3">
    <source>
        <dbReference type="Proteomes" id="UP000762676"/>
    </source>
</evidence>
<proteinExistence type="predicted"/>
<feature type="region of interest" description="Disordered" evidence="1">
    <location>
        <begin position="38"/>
        <end position="84"/>
    </location>
</feature>
<dbReference type="Proteomes" id="UP000762676">
    <property type="component" value="Unassembled WGS sequence"/>
</dbReference>
<protein>
    <submittedName>
        <fullName evidence="2">Uncharacterized protein</fullName>
    </submittedName>
</protein>
<accession>A0AAV4FEU7</accession>
<dbReference type="AlphaFoldDB" id="A0AAV4FEU7"/>
<evidence type="ECO:0000256" key="1">
    <source>
        <dbReference type="SAM" id="MobiDB-lite"/>
    </source>
</evidence>
<reference evidence="2 3" key="1">
    <citation type="journal article" date="2021" name="Elife">
        <title>Chloroplast acquisition without the gene transfer in kleptoplastic sea slugs, Plakobranchus ocellatus.</title>
        <authorList>
            <person name="Maeda T."/>
            <person name="Takahashi S."/>
            <person name="Yoshida T."/>
            <person name="Shimamura S."/>
            <person name="Takaki Y."/>
            <person name="Nagai Y."/>
            <person name="Toyoda A."/>
            <person name="Suzuki Y."/>
            <person name="Arimoto A."/>
            <person name="Ishii H."/>
            <person name="Satoh N."/>
            <person name="Nishiyama T."/>
            <person name="Hasebe M."/>
            <person name="Maruyama T."/>
            <person name="Minagawa J."/>
            <person name="Obokata J."/>
            <person name="Shigenobu S."/>
        </authorList>
    </citation>
    <scope>NUCLEOTIDE SEQUENCE [LARGE SCALE GENOMIC DNA]</scope>
</reference>
<keyword evidence="3" id="KW-1185">Reference proteome</keyword>
<name>A0AAV4FEU7_9GAST</name>
<organism evidence="2 3">
    <name type="scientific">Elysia marginata</name>
    <dbReference type="NCBI Taxonomy" id="1093978"/>
    <lineage>
        <taxon>Eukaryota</taxon>
        <taxon>Metazoa</taxon>
        <taxon>Spiralia</taxon>
        <taxon>Lophotrochozoa</taxon>
        <taxon>Mollusca</taxon>
        <taxon>Gastropoda</taxon>
        <taxon>Heterobranchia</taxon>
        <taxon>Euthyneura</taxon>
        <taxon>Panpulmonata</taxon>
        <taxon>Sacoglossa</taxon>
        <taxon>Placobranchoidea</taxon>
        <taxon>Plakobranchidae</taxon>
        <taxon>Elysia</taxon>
    </lineage>
</organism>